<organism evidence="3 4">
    <name type="scientific">Olpidium bornovanus</name>
    <dbReference type="NCBI Taxonomy" id="278681"/>
    <lineage>
        <taxon>Eukaryota</taxon>
        <taxon>Fungi</taxon>
        <taxon>Fungi incertae sedis</taxon>
        <taxon>Olpidiomycota</taxon>
        <taxon>Olpidiomycotina</taxon>
        <taxon>Olpidiomycetes</taxon>
        <taxon>Olpidiales</taxon>
        <taxon>Olpidiaceae</taxon>
        <taxon>Olpidium</taxon>
    </lineage>
</organism>
<keyword evidence="4" id="KW-1185">Reference proteome</keyword>
<protein>
    <submittedName>
        <fullName evidence="3">Mitochondrial distribution/morphology family 35/apoptosis</fullName>
    </submittedName>
</protein>
<name>A0A8H7ZXN7_9FUNG</name>
<dbReference type="GO" id="GO:0005634">
    <property type="term" value="C:nucleus"/>
    <property type="evidence" value="ECO:0007669"/>
    <property type="project" value="TreeGrafter"/>
</dbReference>
<comment type="similarity">
    <text evidence="1">Belongs to the TRIAP1/MDM35 family.</text>
</comment>
<dbReference type="GO" id="GO:0005829">
    <property type="term" value="C:cytosol"/>
    <property type="evidence" value="ECO:0007669"/>
    <property type="project" value="TreeGrafter"/>
</dbReference>
<proteinExistence type="inferred from homology"/>
<comment type="caution">
    <text evidence="3">The sequence shown here is derived from an EMBL/GenBank/DDBJ whole genome shotgun (WGS) entry which is preliminary data.</text>
</comment>
<dbReference type="PANTHER" id="PTHR46403">
    <property type="entry name" value="TP53-REGULATED INHIBITOR OF APOPTOSIS 1"/>
    <property type="match status" value="1"/>
</dbReference>
<keyword evidence="2" id="KW-1015">Disulfide bond</keyword>
<reference evidence="3 4" key="1">
    <citation type="journal article" name="Sci. Rep.">
        <title>Genome-scale phylogenetic analyses confirm Olpidium as the closest living zoosporic fungus to the non-flagellated, terrestrial fungi.</title>
        <authorList>
            <person name="Chang Y."/>
            <person name="Rochon D."/>
            <person name="Sekimoto S."/>
            <person name="Wang Y."/>
            <person name="Chovatia M."/>
            <person name="Sandor L."/>
            <person name="Salamov A."/>
            <person name="Grigoriev I.V."/>
            <person name="Stajich J.E."/>
            <person name="Spatafora J.W."/>
        </authorList>
    </citation>
    <scope>NUCLEOTIDE SEQUENCE [LARGE SCALE GENOMIC DNA]</scope>
    <source>
        <strain evidence="3">S191</strain>
    </source>
</reference>
<dbReference type="EMBL" id="JAEFCI010003671">
    <property type="protein sequence ID" value="KAG5461428.1"/>
    <property type="molecule type" value="Genomic_DNA"/>
</dbReference>
<dbReference type="GO" id="GO:1990050">
    <property type="term" value="F:phosphatidic acid transfer activity"/>
    <property type="evidence" value="ECO:0007669"/>
    <property type="project" value="TreeGrafter"/>
</dbReference>
<dbReference type="InterPro" id="IPR007918">
    <property type="entry name" value="MDM35_apoptosis"/>
</dbReference>
<dbReference type="PANTHER" id="PTHR46403:SF1">
    <property type="entry name" value="TP53-REGULATED INHIBITOR OF APOPTOSIS 1"/>
    <property type="match status" value="1"/>
</dbReference>
<gene>
    <name evidence="3" type="ORF">BJ554DRAFT_6383</name>
</gene>
<sequence length="81" mass="9223">MESVGPECTPLKQKYDSCFNGWYSEKFLKGDTTPECEELFKEYRACIFSTLREKGLDKLLEDSRKEWAESAKPDSGSSSSP</sequence>
<dbReference type="AlphaFoldDB" id="A0A8H7ZXN7"/>
<dbReference type="PROSITE" id="PS51808">
    <property type="entry name" value="CHCH"/>
    <property type="match status" value="1"/>
</dbReference>
<evidence type="ECO:0000313" key="4">
    <source>
        <dbReference type="Proteomes" id="UP000673691"/>
    </source>
</evidence>
<dbReference type="OrthoDB" id="19091at2759"/>
<dbReference type="Pfam" id="PF05254">
    <property type="entry name" value="UPF0203"/>
    <property type="match status" value="1"/>
</dbReference>
<dbReference type="GO" id="GO:0045332">
    <property type="term" value="P:phospholipid translocation"/>
    <property type="evidence" value="ECO:0007669"/>
    <property type="project" value="TreeGrafter"/>
</dbReference>
<dbReference type="GO" id="GO:0005758">
    <property type="term" value="C:mitochondrial intermembrane space"/>
    <property type="evidence" value="ECO:0007669"/>
    <property type="project" value="TreeGrafter"/>
</dbReference>
<evidence type="ECO:0000313" key="3">
    <source>
        <dbReference type="EMBL" id="KAG5461428.1"/>
    </source>
</evidence>
<evidence type="ECO:0000256" key="2">
    <source>
        <dbReference type="ARBA" id="ARBA00023157"/>
    </source>
</evidence>
<dbReference type="Proteomes" id="UP000673691">
    <property type="component" value="Unassembled WGS sequence"/>
</dbReference>
<evidence type="ECO:0000256" key="1">
    <source>
        <dbReference type="ARBA" id="ARBA00006196"/>
    </source>
</evidence>
<accession>A0A8H7ZXN7</accession>